<feature type="domain" description="AMP-dependent synthetase/ligase" evidence="5">
    <location>
        <begin position="16"/>
        <end position="187"/>
    </location>
</feature>
<dbReference type="PANTHER" id="PTHR24096:SF149">
    <property type="entry name" value="AMP-BINDING DOMAIN-CONTAINING PROTEIN-RELATED"/>
    <property type="match status" value="1"/>
</dbReference>
<dbReference type="GO" id="GO:0016405">
    <property type="term" value="F:CoA-ligase activity"/>
    <property type="evidence" value="ECO:0007669"/>
    <property type="project" value="TreeGrafter"/>
</dbReference>
<accession>A0A8J5QX68</accession>
<dbReference type="InterPro" id="IPR020845">
    <property type="entry name" value="AMP-binding_CS"/>
</dbReference>
<dbReference type="OrthoDB" id="10253869at2759"/>
<evidence type="ECO:0000256" key="1">
    <source>
        <dbReference type="ARBA" id="ARBA00004275"/>
    </source>
</evidence>
<keyword evidence="7" id="KW-1185">Reference proteome</keyword>
<comment type="subcellular location">
    <subcellularLocation>
        <location evidence="1">Peroxisome</location>
    </subcellularLocation>
</comment>
<evidence type="ECO:0000259" key="5">
    <source>
        <dbReference type="Pfam" id="PF00501"/>
    </source>
</evidence>
<dbReference type="EMBL" id="JAAOIC020000016">
    <property type="protein sequence ID" value="KAG8041623.1"/>
    <property type="molecule type" value="Genomic_DNA"/>
</dbReference>
<dbReference type="AlphaFoldDB" id="A0A8J5QX68"/>
<reference evidence="6" key="2">
    <citation type="submission" date="2021-04" db="EMBL/GenBank/DDBJ databases">
        <title>Genome-wide patterns of bracovirus chromosomal integration into multiple host tissues during parasitism.</title>
        <authorList>
            <person name="Chebbi M.A.C."/>
        </authorList>
    </citation>
    <scope>NUCLEOTIDE SEQUENCE</scope>
    <source>
        <tissue evidence="6">Whole body</tissue>
    </source>
</reference>
<evidence type="ECO:0000256" key="2">
    <source>
        <dbReference type="ARBA" id="ARBA00006432"/>
    </source>
</evidence>
<dbReference type="PROSITE" id="PS00455">
    <property type="entry name" value="AMP_BINDING"/>
    <property type="match status" value="1"/>
</dbReference>
<dbReference type="PANTHER" id="PTHR24096">
    <property type="entry name" value="LONG-CHAIN-FATTY-ACID--COA LIGASE"/>
    <property type="match status" value="1"/>
</dbReference>
<comment type="similarity">
    <text evidence="2">Belongs to the ATP-dependent AMP-binding enzyme family.</text>
</comment>
<evidence type="ECO:0000256" key="3">
    <source>
        <dbReference type="ARBA" id="ARBA00022598"/>
    </source>
</evidence>
<organism evidence="6 7">
    <name type="scientific">Cotesia typhae</name>
    <dbReference type="NCBI Taxonomy" id="2053667"/>
    <lineage>
        <taxon>Eukaryota</taxon>
        <taxon>Metazoa</taxon>
        <taxon>Ecdysozoa</taxon>
        <taxon>Arthropoda</taxon>
        <taxon>Hexapoda</taxon>
        <taxon>Insecta</taxon>
        <taxon>Pterygota</taxon>
        <taxon>Neoptera</taxon>
        <taxon>Endopterygota</taxon>
        <taxon>Hymenoptera</taxon>
        <taxon>Apocrita</taxon>
        <taxon>Ichneumonoidea</taxon>
        <taxon>Braconidae</taxon>
        <taxon>Microgastrinae</taxon>
        <taxon>Cotesia</taxon>
    </lineage>
</organism>
<proteinExistence type="inferred from homology"/>
<evidence type="ECO:0000313" key="6">
    <source>
        <dbReference type="EMBL" id="KAG8041623.1"/>
    </source>
</evidence>
<protein>
    <recommendedName>
        <fullName evidence="5">AMP-dependent synthetase/ligase domain-containing protein</fullName>
    </recommendedName>
</protein>
<keyword evidence="4" id="KW-0576">Peroxisome</keyword>
<dbReference type="Pfam" id="PF00501">
    <property type="entry name" value="AMP-binding"/>
    <property type="match status" value="1"/>
</dbReference>
<name>A0A8J5QX68_9HYME</name>
<sequence length="198" mass="22077">MKKNHKSIGQIDSTTETQETFETMADKSVRCALWLQSQNIKEGDVIAICTHNHLNQIYPALAAMYIGAVMNPWWDHGLTPVIVKHFINLTQPKILFVNEECFSITRDVAREIKPDLKIVVFGKAEGAESFDTIIAKQKPAEIQKFRCAKLSSVNHPALILYTSGTTGLPKGAVHSHKSLFGNIQSVQDVINRNCVTTM</sequence>
<reference evidence="6" key="1">
    <citation type="submission" date="2020-03" db="EMBL/GenBank/DDBJ databases">
        <authorList>
            <person name="Chebbi M.A."/>
            <person name="Drezen J.M."/>
        </authorList>
    </citation>
    <scope>NUCLEOTIDE SEQUENCE</scope>
    <source>
        <tissue evidence="6">Whole body</tissue>
    </source>
</reference>
<dbReference type="Proteomes" id="UP000729913">
    <property type="component" value="Unassembled WGS sequence"/>
</dbReference>
<evidence type="ECO:0000256" key="4">
    <source>
        <dbReference type="ARBA" id="ARBA00023140"/>
    </source>
</evidence>
<keyword evidence="3" id="KW-0436">Ligase</keyword>
<comment type="caution">
    <text evidence="6">The sequence shown here is derived from an EMBL/GenBank/DDBJ whole genome shotgun (WGS) entry which is preliminary data.</text>
</comment>
<dbReference type="GO" id="GO:0005777">
    <property type="term" value="C:peroxisome"/>
    <property type="evidence" value="ECO:0007669"/>
    <property type="project" value="UniProtKB-SubCell"/>
</dbReference>
<evidence type="ECO:0000313" key="7">
    <source>
        <dbReference type="Proteomes" id="UP000729913"/>
    </source>
</evidence>
<dbReference type="InterPro" id="IPR000873">
    <property type="entry name" value="AMP-dep_synth/lig_dom"/>
</dbReference>
<gene>
    <name evidence="6" type="ORF">G9C98_002916</name>
</gene>